<dbReference type="Pfam" id="PF13432">
    <property type="entry name" value="TPR_16"/>
    <property type="match status" value="3"/>
</dbReference>
<feature type="repeat" description="TPR" evidence="1">
    <location>
        <begin position="325"/>
        <end position="358"/>
    </location>
</feature>
<evidence type="ECO:0000313" key="2">
    <source>
        <dbReference type="EMBL" id="CAA9218777.1"/>
    </source>
</evidence>
<dbReference type="EMBL" id="CADCTK010000107">
    <property type="protein sequence ID" value="CAA9218777.1"/>
    <property type="molecule type" value="Genomic_DNA"/>
</dbReference>
<dbReference type="AlphaFoldDB" id="A0A6J4H9H0"/>
<dbReference type="PROSITE" id="PS50005">
    <property type="entry name" value="TPR"/>
    <property type="match status" value="3"/>
</dbReference>
<dbReference type="Gene3D" id="1.25.40.10">
    <property type="entry name" value="Tetratricopeptide repeat domain"/>
    <property type="match status" value="2"/>
</dbReference>
<reference evidence="2" key="1">
    <citation type="submission" date="2020-02" db="EMBL/GenBank/DDBJ databases">
        <authorList>
            <person name="Meier V. D."/>
        </authorList>
    </citation>
    <scope>NUCLEOTIDE SEQUENCE</scope>
    <source>
        <strain evidence="2">AVDCRST_MAG26</strain>
    </source>
</reference>
<sequence>MVPADLQALLEALALLHPAGDDEWVFRSPLLSDLHVALDLHGVIARQGSNVGGADLAHAAKSPTRLALLYGLLTSPQPILRSLIRTGAWEATQQVLDANVAPEEALAVLEETGQIDKDVGAALGRTWAHSGSAEVAVALLEWTVRDGRDDPYLFGLLGHLHRQSGNLLESRIAFQEALRRDPANFDYQQALAQVCHELGESDTATATLEGLLTAHHGRLAAAAFQLGSLREEQGRLQEALEQYSHAAALCPRTAPDCNRYLLAKARVLRRLGRHEDASQILRSIEATGDPVALADENAALLEATGHDQQALDRLGQIESLGSATPTTYLRMAELHRRRDEADAAERAFRAAAELDPRCEAAYEGIVELARERGDLPTAISACKQLVDLRPESGDSLRRLGALQREDRQYAESATSLKSALRISASSETQLELARTRWAQGDQPTALSHYRSAALDDRDGRMSAEAGWALLESGDLAAAQAMLERAAG</sequence>
<dbReference type="PANTHER" id="PTHR12558">
    <property type="entry name" value="CELL DIVISION CYCLE 16,23,27"/>
    <property type="match status" value="1"/>
</dbReference>
<organism evidence="2">
    <name type="scientific">uncultured Chloroflexia bacterium</name>
    <dbReference type="NCBI Taxonomy" id="1672391"/>
    <lineage>
        <taxon>Bacteria</taxon>
        <taxon>Bacillati</taxon>
        <taxon>Chloroflexota</taxon>
        <taxon>Chloroflexia</taxon>
        <taxon>environmental samples</taxon>
    </lineage>
</organism>
<dbReference type="SUPFAM" id="SSF48452">
    <property type="entry name" value="TPR-like"/>
    <property type="match status" value="1"/>
</dbReference>
<feature type="repeat" description="TPR" evidence="1">
    <location>
        <begin position="151"/>
        <end position="184"/>
    </location>
</feature>
<protein>
    <submittedName>
        <fullName evidence="2">Uncharacterized protein</fullName>
    </submittedName>
</protein>
<keyword evidence="1" id="KW-0802">TPR repeat</keyword>
<feature type="repeat" description="TPR" evidence="1">
    <location>
        <begin position="220"/>
        <end position="253"/>
    </location>
</feature>
<proteinExistence type="predicted"/>
<name>A0A6J4H9H0_9CHLR</name>
<dbReference type="InterPro" id="IPR011990">
    <property type="entry name" value="TPR-like_helical_dom_sf"/>
</dbReference>
<feature type="non-terminal residue" evidence="2">
    <location>
        <position position="487"/>
    </location>
</feature>
<dbReference type="PANTHER" id="PTHR12558:SF13">
    <property type="entry name" value="CELL DIVISION CYCLE PROTEIN 27 HOMOLOG"/>
    <property type="match status" value="1"/>
</dbReference>
<evidence type="ECO:0000256" key="1">
    <source>
        <dbReference type="PROSITE-ProRule" id="PRU00339"/>
    </source>
</evidence>
<accession>A0A6J4H9H0</accession>
<gene>
    <name evidence="2" type="ORF">AVDCRST_MAG26-437</name>
</gene>
<dbReference type="SMART" id="SM00028">
    <property type="entry name" value="TPR"/>
    <property type="match status" value="5"/>
</dbReference>
<dbReference type="InterPro" id="IPR019734">
    <property type="entry name" value="TPR_rpt"/>
</dbReference>